<evidence type="ECO:0000313" key="6">
    <source>
        <dbReference type="Proteomes" id="UP000250189"/>
    </source>
</evidence>
<organism evidence="4 5">
    <name type="scientific">Thermococcus chitonophagus</name>
    <dbReference type="NCBI Taxonomy" id="54262"/>
    <lineage>
        <taxon>Archaea</taxon>
        <taxon>Methanobacteriati</taxon>
        <taxon>Methanobacteriota</taxon>
        <taxon>Thermococci</taxon>
        <taxon>Thermococcales</taxon>
        <taxon>Thermococcaceae</taxon>
        <taxon>Thermococcus</taxon>
    </lineage>
</organism>
<keyword evidence="6" id="KW-1185">Reference proteome</keyword>
<dbReference type="InterPro" id="IPR018247">
    <property type="entry name" value="EF_Hand_1_Ca_BS"/>
</dbReference>
<dbReference type="PROSITE" id="PS00018">
    <property type="entry name" value="EF_HAND_1"/>
    <property type="match status" value="1"/>
</dbReference>
<evidence type="ECO:0000313" key="4">
    <source>
        <dbReference type="EMBL" id="CUX78360.1"/>
    </source>
</evidence>
<dbReference type="InterPro" id="IPR008930">
    <property type="entry name" value="Terpenoid_cyclase/PrenylTrfase"/>
</dbReference>
<dbReference type="RefSeq" id="WP_068578330.1">
    <property type="nucleotide sequence ID" value="NZ_CP015193.1"/>
</dbReference>
<feature type="domain" description="Prenyltransferase alpha-alpha toroid" evidence="2">
    <location>
        <begin position="255"/>
        <end position="426"/>
    </location>
</feature>
<dbReference type="Proteomes" id="UP000093069">
    <property type="component" value="Chromosome I"/>
</dbReference>
<evidence type="ECO:0000313" key="3">
    <source>
        <dbReference type="EMBL" id="ASJ16880.1"/>
    </source>
</evidence>
<dbReference type="CDD" id="cd00688">
    <property type="entry name" value="ISOPREN_C2_like"/>
    <property type="match status" value="2"/>
</dbReference>
<proteinExistence type="predicted"/>
<dbReference type="SUPFAM" id="SSF48239">
    <property type="entry name" value="Terpenoid cyclases/Protein prenyltransferases"/>
    <property type="match status" value="2"/>
</dbReference>
<accession>A0A160VTS8</accession>
<dbReference type="GO" id="GO:0003824">
    <property type="term" value="F:catalytic activity"/>
    <property type="evidence" value="ECO:0007669"/>
    <property type="project" value="InterPro"/>
</dbReference>
<evidence type="ECO:0000313" key="5">
    <source>
        <dbReference type="Proteomes" id="UP000093069"/>
    </source>
</evidence>
<protein>
    <submittedName>
        <fullName evidence="4">Motif=EF-hand calcium-binding domain</fullName>
    </submittedName>
</protein>
<sequence>MKRPVVLMLLLLIIAAPVSAVDMLDISSKIVKTYPDEGETKTLSLIVMALSQALNKTPSLTPDDVWNRVEELLSWQNSDGGWGYFYGSVSSVPDTSYALIALSKAIKVFGDVKKKEKIRIAIIRGVSYLEKAFNKDGWGYLPGMRPDYRSTLLASAALVMLNEDLYLVKKAYPMLKDKIPDDPYLTYLWIVITSKIEGGIPNEALNKLQGNEAKLALKAYALLELKGLDFQTALILADLEKYKDNWTNKYYPIYATMAFSMVSERVINPTEDKLKATCSVLESSQNPDGGWGVYVGSPSSPSVTYFVLDSLKICNPMSPASKKGLEYMRKIYESEEEKVMVDQYLTQRYLFALLALLEYKNLTNIEKEKAKSLIMSTFWGDMFGKQPLTTALAIKALIMLGVPKTEKIIQENIKWLLSMKKNGGWGFTFETFLNKWYFAPLYPETTIILGILKDFVPKEQLADVISYVETNPPDQAWEVLYIYSILKSMGIEPKLNVCIESPGKSPLYDAFLVRYYSINPEVPRVNLYTVLSNLKNSSVELRSFDAGMARVIADGMKDILYTNVSVKLTKLPEVPEYGNYVLVYPVTVNVDISRYNSDVVITTSTSGYPVINGMPVYGDGVLLIVPGRNRNGELLFVLYAGKGYKDIANLIFNSPILKYLHGKAVIASWVDENRDGRVEIDELNVRFL</sequence>
<dbReference type="AlphaFoldDB" id="A0A160VTS8"/>
<dbReference type="EMBL" id="LN999010">
    <property type="protein sequence ID" value="CUX78360.1"/>
    <property type="molecule type" value="Genomic_DNA"/>
</dbReference>
<name>A0A160VTS8_9EURY</name>
<reference evidence="3 6" key="3">
    <citation type="submission" date="2016-04" db="EMBL/GenBank/DDBJ databases">
        <title>Complete genome sequence of Thermococcus chitonophagus type strain GC74.</title>
        <authorList>
            <person name="Oger P.M."/>
        </authorList>
    </citation>
    <scope>NUCLEOTIDE SEQUENCE [LARGE SCALE GENOMIC DNA]</scope>
    <source>
        <strain evidence="3 6">GC74</strain>
    </source>
</reference>
<dbReference type="Pfam" id="PF00432">
    <property type="entry name" value="Prenyltrans"/>
    <property type="match status" value="2"/>
</dbReference>
<reference evidence="4" key="2">
    <citation type="submission" date="2016-01" db="EMBL/GenBank/DDBJ databases">
        <authorList>
            <person name="Oliw E.H."/>
        </authorList>
    </citation>
    <scope>NUCLEOTIDE SEQUENCE</scope>
    <source>
        <strain evidence="4">1</strain>
    </source>
</reference>
<dbReference type="GeneID" id="33322358"/>
<dbReference type="EMBL" id="CP015193">
    <property type="protein sequence ID" value="ASJ16880.1"/>
    <property type="molecule type" value="Genomic_DNA"/>
</dbReference>
<dbReference type="STRING" id="54262.CHITON_1581"/>
<evidence type="ECO:0000259" key="2">
    <source>
        <dbReference type="Pfam" id="PF00432"/>
    </source>
</evidence>
<feature type="domain" description="Prenyltransferase alpha-alpha toroid" evidence="2">
    <location>
        <begin position="52"/>
        <end position="224"/>
    </location>
</feature>
<dbReference type="Gene3D" id="1.50.10.20">
    <property type="match status" value="2"/>
</dbReference>
<evidence type="ECO:0000256" key="1">
    <source>
        <dbReference type="ARBA" id="ARBA00022737"/>
    </source>
</evidence>
<keyword evidence="1" id="KW-0677">Repeat</keyword>
<gene>
    <name evidence="3" type="ORF">A3L04_07230</name>
    <name evidence="4" type="ORF">CHITON_1581</name>
</gene>
<dbReference type="Proteomes" id="UP000250189">
    <property type="component" value="Chromosome"/>
</dbReference>
<dbReference type="OrthoDB" id="86043at2157"/>
<dbReference type="InterPro" id="IPR001330">
    <property type="entry name" value="Prenyltrans"/>
</dbReference>
<reference evidence="5" key="1">
    <citation type="submission" date="2016-01" db="EMBL/GenBank/DDBJ databases">
        <authorList>
            <person name="Vorgias C.E."/>
        </authorList>
    </citation>
    <scope>NUCLEOTIDE SEQUENCE [LARGE SCALE GENOMIC DNA]</scope>
</reference>
<dbReference type="KEGG" id="tch:CHITON_1581"/>